<dbReference type="InterPro" id="IPR015421">
    <property type="entry name" value="PyrdxlP-dep_Trfase_major"/>
</dbReference>
<name>A0A179DII3_9SPHI</name>
<dbReference type="InterPro" id="IPR015422">
    <property type="entry name" value="PyrdxlP-dep_Trfase_small"/>
</dbReference>
<feature type="domain" description="Aromatic amino acid beta-eliminating lyase/threonine aldolase" evidence="6">
    <location>
        <begin position="3"/>
        <end position="288"/>
    </location>
</feature>
<dbReference type="EMBL" id="LWHJ01000022">
    <property type="protein sequence ID" value="OAQ40602.1"/>
    <property type="molecule type" value="Genomic_DNA"/>
</dbReference>
<sequence length="339" mass="37377">MIDFRSDTVTKPTEAMLAAMITAKVGDDVFGEDETVNALEEKTAALFGMEAGLFCPSGTMTNQIAIKCFTQPLDEVITDQTAHVYRYEGGGIMFNSGASVRLLNGNRGIITDEMIEEEINPIGNVHHPHTSLVVLENTVNRGGGSCYFLKDIEPIYHLCKLKNLKLHLDGARIFNALAYTKDEAKLYGNYFDGISVCLSKGLGAPVGSVLLGSKQTIQYAKRIRKVLGGGMRQAGFLAAAGIYALDYHIDRLQTDHLHAKQLESCLLKLPFVKRVLPVQTNIVIFEIDDSRDAEKLVNQLKEKGILSGTFGKQTIRFVTHLDISKQQIEQTIEILSLID</sequence>
<comment type="cofactor">
    <cofactor evidence="1">
        <name>pyridoxal 5'-phosphate</name>
        <dbReference type="ChEBI" id="CHEBI:597326"/>
    </cofactor>
</comment>
<dbReference type="Pfam" id="PF01212">
    <property type="entry name" value="Beta_elim_lyase"/>
    <property type="match status" value="1"/>
</dbReference>
<dbReference type="CDD" id="cd06502">
    <property type="entry name" value="TA_like"/>
    <property type="match status" value="1"/>
</dbReference>
<comment type="caution">
    <text evidence="7">The sequence shown here is derived from an EMBL/GenBank/DDBJ whole genome shotgun (WGS) entry which is preliminary data.</text>
</comment>
<reference evidence="7 8" key="1">
    <citation type="submission" date="2016-04" db="EMBL/GenBank/DDBJ databases">
        <authorList>
            <person name="Evans L.H."/>
            <person name="Alamgir A."/>
            <person name="Owens N."/>
            <person name="Weber N.D."/>
            <person name="Virtaneva K."/>
            <person name="Barbian K."/>
            <person name="Babar A."/>
            <person name="Rosenke K."/>
        </authorList>
    </citation>
    <scope>NUCLEOTIDE SEQUENCE [LARGE SCALE GENOMIC DNA]</scope>
    <source>
        <strain evidence="7 8">CCM 8644</strain>
    </source>
</reference>
<dbReference type="RefSeq" id="WP_068821835.1">
    <property type="nucleotide sequence ID" value="NZ_LWHJ01000022.1"/>
</dbReference>
<dbReference type="InterPro" id="IPR001597">
    <property type="entry name" value="ArAA_b-elim_lyase/Thr_aldolase"/>
</dbReference>
<dbReference type="AlphaFoldDB" id="A0A179DII3"/>
<feature type="modified residue" description="N6-(pyridoxal phosphate)lysine" evidence="5">
    <location>
        <position position="200"/>
    </location>
</feature>
<evidence type="ECO:0000256" key="2">
    <source>
        <dbReference type="ARBA" id="ARBA00006966"/>
    </source>
</evidence>
<evidence type="ECO:0000256" key="5">
    <source>
        <dbReference type="PIRSR" id="PIRSR017617-1"/>
    </source>
</evidence>
<protein>
    <submittedName>
        <fullName evidence="7">Threonine aldolase</fullName>
    </submittedName>
</protein>
<comment type="similarity">
    <text evidence="2">Belongs to the threonine aldolase family.</text>
</comment>
<organism evidence="7 8">
    <name type="scientific">Pedobacter psychrophilus</name>
    <dbReference type="NCBI Taxonomy" id="1826909"/>
    <lineage>
        <taxon>Bacteria</taxon>
        <taxon>Pseudomonadati</taxon>
        <taxon>Bacteroidota</taxon>
        <taxon>Sphingobacteriia</taxon>
        <taxon>Sphingobacteriales</taxon>
        <taxon>Sphingobacteriaceae</taxon>
        <taxon>Pedobacter</taxon>
    </lineage>
</organism>
<dbReference type="PIRSF" id="PIRSF017617">
    <property type="entry name" value="Thr_aldolase"/>
    <property type="match status" value="1"/>
</dbReference>
<evidence type="ECO:0000256" key="1">
    <source>
        <dbReference type="ARBA" id="ARBA00001933"/>
    </source>
</evidence>
<evidence type="ECO:0000313" key="7">
    <source>
        <dbReference type="EMBL" id="OAQ40602.1"/>
    </source>
</evidence>
<dbReference type="FunFam" id="3.40.640.10:FF:000030">
    <property type="entry name" value="Low-specificity L-threonine aldolase"/>
    <property type="match status" value="1"/>
</dbReference>
<keyword evidence="4" id="KW-0456">Lyase</keyword>
<dbReference type="InterPro" id="IPR015424">
    <property type="entry name" value="PyrdxlP-dep_Trfase"/>
</dbReference>
<dbReference type="InterPro" id="IPR023603">
    <property type="entry name" value="Low_specificity_L-TA-like"/>
</dbReference>
<keyword evidence="8" id="KW-1185">Reference proteome</keyword>
<dbReference type="SUPFAM" id="SSF53383">
    <property type="entry name" value="PLP-dependent transferases"/>
    <property type="match status" value="1"/>
</dbReference>
<dbReference type="Gene3D" id="3.40.640.10">
    <property type="entry name" value="Type I PLP-dependent aspartate aminotransferase-like (Major domain)"/>
    <property type="match status" value="1"/>
</dbReference>
<dbReference type="Proteomes" id="UP000078459">
    <property type="component" value="Unassembled WGS sequence"/>
</dbReference>
<proteinExistence type="inferred from homology"/>
<dbReference type="GO" id="GO:0005829">
    <property type="term" value="C:cytosol"/>
    <property type="evidence" value="ECO:0007669"/>
    <property type="project" value="TreeGrafter"/>
</dbReference>
<dbReference type="NCBIfam" id="NF041359">
    <property type="entry name" value="GntG_guanitoxin"/>
    <property type="match status" value="1"/>
</dbReference>
<evidence type="ECO:0000313" key="8">
    <source>
        <dbReference type="Proteomes" id="UP000078459"/>
    </source>
</evidence>
<accession>A0A179DII3</accession>
<keyword evidence="3" id="KW-0663">Pyridoxal phosphate</keyword>
<evidence type="ECO:0000256" key="4">
    <source>
        <dbReference type="ARBA" id="ARBA00023239"/>
    </source>
</evidence>
<dbReference type="GO" id="GO:0006567">
    <property type="term" value="P:L-threonine catabolic process"/>
    <property type="evidence" value="ECO:0007669"/>
    <property type="project" value="TreeGrafter"/>
</dbReference>
<dbReference type="PANTHER" id="PTHR48097:SF9">
    <property type="entry name" value="L-THREONINE ALDOLASE"/>
    <property type="match status" value="1"/>
</dbReference>
<dbReference type="PANTHER" id="PTHR48097">
    <property type="entry name" value="L-THREONINE ALDOLASE-RELATED"/>
    <property type="match status" value="1"/>
</dbReference>
<gene>
    <name evidence="7" type="ORF">A5893_06570</name>
</gene>
<evidence type="ECO:0000259" key="6">
    <source>
        <dbReference type="Pfam" id="PF01212"/>
    </source>
</evidence>
<dbReference type="STRING" id="1826909.A5893_06570"/>
<reference evidence="7 8" key="2">
    <citation type="submission" date="2016-06" db="EMBL/GenBank/DDBJ databases">
        <title>Pedobacter psychrophilus sp. nov., isolated from Antarctic fragmentary rock.</title>
        <authorList>
            <person name="Svec P."/>
        </authorList>
    </citation>
    <scope>NUCLEOTIDE SEQUENCE [LARGE SCALE GENOMIC DNA]</scope>
    <source>
        <strain evidence="7 8">CCM 8644</strain>
    </source>
</reference>
<evidence type="ECO:0000256" key="3">
    <source>
        <dbReference type="ARBA" id="ARBA00022898"/>
    </source>
</evidence>
<dbReference type="GO" id="GO:0006545">
    <property type="term" value="P:glycine biosynthetic process"/>
    <property type="evidence" value="ECO:0007669"/>
    <property type="project" value="TreeGrafter"/>
</dbReference>
<dbReference type="OrthoDB" id="9774495at2"/>
<dbReference type="GO" id="GO:0008732">
    <property type="term" value="F:L-allo-threonine aldolase activity"/>
    <property type="evidence" value="ECO:0007669"/>
    <property type="project" value="TreeGrafter"/>
</dbReference>
<dbReference type="Gene3D" id="3.90.1150.10">
    <property type="entry name" value="Aspartate Aminotransferase, domain 1"/>
    <property type="match status" value="1"/>
</dbReference>